<comment type="caution">
    <text evidence="1">The sequence shown here is derived from an EMBL/GenBank/DDBJ whole genome shotgun (WGS) entry which is preliminary data.</text>
</comment>
<accession>A0A0N0VJK6</accession>
<dbReference type="PATRIC" id="fig|50340.43.peg.496"/>
<dbReference type="InterPro" id="IPR015987">
    <property type="entry name" value="UCP022704"/>
</dbReference>
<dbReference type="STRING" id="50340.PF66_03198"/>
<dbReference type="PIRSF" id="PIRSF022704">
    <property type="entry name" value="UCP022704"/>
    <property type="match status" value="1"/>
</dbReference>
<dbReference type="SUPFAM" id="SSF49899">
    <property type="entry name" value="Concanavalin A-like lectins/glucanases"/>
    <property type="match status" value="1"/>
</dbReference>
<proteinExistence type="predicted"/>
<evidence type="ECO:0000313" key="2">
    <source>
        <dbReference type="Proteomes" id="UP000037931"/>
    </source>
</evidence>
<dbReference type="OrthoDB" id="9814707at2"/>
<evidence type="ECO:0000313" key="1">
    <source>
        <dbReference type="EMBL" id="KPA90065.1"/>
    </source>
</evidence>
<name>A0A0N0VJK6_9PSED</name>
<dbReference type="EMBL" id="JSYZ01000011">
    <property type="protein sequence ID" value="KPA90065.1"/>
    <property type="molecule type" value="Genomic_DNA"/>
</dbReference>
<dbReference type="AlphaFoldDB" id="A0A0N0VJK6"/>
<organism evidence="1 2">
    <name type="scientific">Pseudomonas asplenii</name>
    <dbReference type="NCBI Taxonomy" id="53407"/>
    <lineage>
        <taxon>Bacteria</taxon>
        <taxon>Pseudomonadati</taxon>
        <taxon>Pseudomonadota</taxon>
        <taxon>Gammaproteobacteria</taxon>
        <taxon>Pseudomonadales</taxon>
        <taxon>Pseudomonadaceae</taxon>
        <taxon>Pseudomonas</taxon>
    </lineage>
</organism>
<dbReference type="Proteomes" id="UP000037931">
    <property type="component" value="Unassembled WGS sequence"/>
</dbReference>
<dbReference type="InterPro" id="IPR009784">
    <property type="entry name" value="DUF1349"/>
</dbReference>
<dbReference type="PANTHER" id="PTHR35332">
    <property type="entry name" value="REGULATION OF ENOLASE PROTEIN 1"/>
    <property type="match status" value="1"/>
</dbReference>
<protein>
    <recommendedName>
        <fullName evidence="3">Regulation of enolase protein 1</fullName>
    </recommendedName>
</protein>
<dbReference type="PANTHER" id="PTHR35332:SF2">
    <property type="entry name" value="REGULATION OF ENOLASE PROTEIN 1"/>
    <property type="match status" value="1"/>
</dbReference>
<dbReference type="Gene3D" id="2.60.120.200">
    <property type="match status" value="1"/>
</dbReference>
<reference evidence="1 2" key="1">
    <citation type="journal article" date="2015" name="PLoS ONE">
        <title>Rice-Infecting Pseudomonas Genomes Are Highly Accessorized and Harbor Multiple Putative Virulence Mechanisms to Cause Sheath Brown Rot.</title>
        <authorList>
            <person name="Quibod I.L."/>
            <person name="Grande G."/>
            <person name="Oreiro E.G."/>
            <person name="Borja F.N."/>
            <person name="Dossa G.S."/>
            <person name="Mauleon R."/>
            <person name="Cruz C.V."/>
            <person name="Oliva R."/>
        </authorList>
    </citation>
    <scope>NUCLEOTIDE SEQUENCE [LARGE SCALE GENOMIC DNA]</scope>
    <source>
        <strain evidence="1 2">IRRI 6609</strain>
    </source>
</reference>
<keyword evidence="2" id="KW-1185">Reference proteome</keyword>
<dbReference type="Pfam" id="PF07081">
    <property type="entry name" value="DUF1349"/>
    <property type="match status" value="1"/>
</dbReference>
<gene>
    <name evidence="1" type="ORF">PF66_03198</name>
</gene>
<evidence type="ECO:0008006" key="3">
    <source>
        <dbReference type="Google" id="ProtNLM"/>
    </source>
</evidence>
<dbReference type="InterPro" id="IPR013320">
    <property type="entry name" value="ConA-like_dom_sf"/>
</dbReference>
<sequence>MESILGHKKADAALARRFEESIWRNTRWLNEPRHYLAYSDDSLEMMTHFQTDFWRETHYGFIRDSGHFLAFETDGGFTAQIRINADFRELYDQAGMMVRFNEETWAKAGMEFSDGHPMISSVLTQGKSDWSPAAFTGDPADFWLRMTVSEGVLRVQYSTDGVSWPLLRLAPFPEAKSYQVGPMCCTPQREGLKVKFSEWSLTPPLGRDLHDLS</sequence>